<keyword evidence="1" id="KW-0119">Carbohydrate metabolism</keyword>
<dbReference type="GO" id="GO:0046565">
    <property type="term" value="F:3-dehydroshikimate dehydratase activity"/>
    <property type="evidence" value="ECO:0007669"/>
    <property type="project" value="UniProtKB-UniRule"/>
</dbReference>
<dbReference type="GO" id="GO:0051213">
    <property type="term" value="F:dioxygenase activity"/>
    <property type="evidence" value="ECO:0007669"/>
    <property type="project" value="UniProtKB-KW"/>
</dbReference>
<evidence type="ECO:0000313" key="7">
    <source>
        <dbReference type="Proteomes" id="UP000540568"/>
    </source>
</evidence>
<feature type="region of interest" description="Disordered" evidence="3">
    <location>
        <begin position="612"/>
        <end position="641"/>
    </location>
</feature>
<dbReference type="Pfam" id="PF00903">
    <property type="entry name" value="Glyoxalase"/>
    <property type="match status" value="1"/>
</dbReference>
<dbReference type="SUPFAM" id="SSF54593">
    <property type="entry name" value="Glyoxalase/Bleomycin resistance protein/Dihydroxybiphenyl dioxygenase"/>
    <property type="match status" value="1"/>
</dbReference>
<sequence length="641" mass="69730">MRRSIATVCLSGSLEDKLHACADAGFDGVEIFEPDLVVTDRSPEEIRALADRLGLSLDLYQPFRDFEGVGPGQLEDNLRRARARFETMRRLGVGTVLVCSNVATATTGSDEVAAEQLRHLGDLAASYGVRVAYEALAWGRYVDDYRRSWEIARLADHEAVGVCLDSFHILSRGHDPAGIEEIPGEKIFFVQLADAPALTMDVLSWSRHHRLFPGEGAWDLGRFVTHLVRAGYTGPLSLEVFNDVFRQTDTRRTARHALRSLVWLEDRAARLLADDDGAGDGSAGERATAAGVALDRIADVDVPTGYDYVEIKAEDTGEVEVVLDQLGLSFRGQHRTKPVRLWSSGGARIVLNEQHARDLKPHLAGIGLGVADAGAASDRARALAVRAAPRRTQAGEADLAGFVAPSGLEVFLNDRRTETDAGPEPAWAAEFHRGRPGGAGEIAGIDHVNVSHGWDTHDEAVLFWTTVLGLERPTATEAAGPQGLVRSQVVRTRDGAVRISLNVGPVAVSHPQHVALACTDIFEVARRAQDRGLRRVPVPDNYYDDLRARFGLDDATLDRLRDHQLMYDRSAAGEFWHFYTPPVGRVCFEVVQRGGAYDVYAGDNTPVLLAAQDRLDREAAGASGTTRRRPPPAGRPPAAGP</sequence>
<comment type="similarity">
    <text evidence="2">Belongs to the bacterial two-domain DSD family.</text>
</comment>
<keyword evidence="6" id="KW-0670">Pyruvate</keyword>
<keyword evidence="6" id="KW-0223">Dioxygenase</keyword>
<dbReference type="PANTHER" id="PTHR12110:SF21">
    <property type="entry name" value="XYLOSE ISOMERASE-LIKE TIM BARREL DOMAIN-CONTAINING PROTEIN"/>
    <property type="match status" value="1"/>
</dbReference>
<dbReference type="Proteomes" id="UP000540568">
    <property type="component" value="Unassembled WGS sequence"/>
</dbReference>
<evidence type="ECO:0000259" key="5">
    <source>
        <dbReference type="Pfam" id="PF01261"/>
    </source>
</evidence>
<organism evidence="6 7">
    <name type="scientific">Promicromonospora sukumoe</name>
    <dbReference type="NCBI Taxonomy" id="88382"/>
    <lineage>
        <taxon>Bacteria</taxon>
        <taxon>Bacillati</taxon>
        <taxon>Actinomycetota</taxon>
        <taxon>Actinomycetes</taxon>
        <taxon>Micrococcales</taxon>
        <taxon>Promicromonosporaceae</taxon>
        <taxon>Promicromonospora</taxon>
    </lineage>
</organism>
<dbReference type="InterPro" id="IPR013022">
    <property type="entry name" value="Xyl_isomerase-like_TIM-brl"/>
</dbReference>
<comment type="pathway">
    <text evidence="2">Aromatic compound metabolism; 3,4-dihydroxybenzoate biosynthesis.</text>
</comment>
<dbReference type="Gene3D" id="3.10.180.10">
    <property type="entry name" value="2,3-Dihydroxybiphenyl 1,2-Dioxygenase, domain 1"/>
    <property type="match status" value="2"/>
</dbReference>
<dbReference type="PANTHER" id="PTHR12110">
    <property type="entry name" value="HYDROXYPYRUVATE ISOMERASE"/>
    <property type="match status" value="1"/>
</dbReference>
<keyword evidence="6" id="KW-0560">Oxidoreductase</keyword>
<feature type="binding site" evidence="2">
    <location>
        <position position="165"/>
    </location>
    <ligand>
        <name>a divalent metal cation</name>
        <dbReference type="ChEBI" id="CHEBI:60240"/>
        <note>catalytic</note>
    </ligand>
</feature>
<dbReference type="InterPro" id="IPR050312">
    <property type="entry name" value="IolE/XylAMocC-like"/>
</dbReference>
<feature type="binding site" evidence="2">
    <location>
        <position position="239"/>
    </location>
    <ligand>
        <name>a divalent metal cation</name>
        <dbReference type="ChEBI" id="CHEBI:60240"/>
        <note>catalytic</note>
    </ligand>
</feature>
<feature type="binding site" evidence="2">
    <location>
        <position position="513"/>
    </location>
    <ligand>
        <name>Mg(2+)</name>
        <dbReference type="ChEBI" id="CHEBI:18420"/>
    </ligand>
</feature>
<protein>
    <recommendedName>
        <fullName evidence="2">3-dehydroshikimate dehydratase</fullName>
        <shortName evidence="2">DSD</shortName>
        <ecNumber evidence="2">4.2.1.118</ecNumber>
    </recommendedName>
</protein>
<comment type="cofactor">
    <cofactor evidence="2">
        <name>a divalent metal cation</name>
        <dbReference type="ChEBI" id="CHEBI:60240"/>
    </cofactor>
</comment>
<dbReference type="GO" id="GO:0046279">
    <property type="term" value="P:3,4-dihydroxybenzoate biosynthetic process"/>
    <property type="evidence" value="ECO:0007669"/>
    <property type="project" value="UniProtKB-UniRule"/>
</dbReference>
<proteinExistence type="inferred from homology"/>
<keyword evidence="2" id="KW-0479">Metal-binding</keyword>
<dbReference type="Gene3D" id="3.20.20.150">
    <property type="entry name" value="Divalent-metal-dependent TIM barrel enzymes"/>
    <property type="match status" value="1"/>
</dbReference>
<comment type="catalytic activity">
    <reaction evidence="2">
        <text>3-dehydroshikimate = 3,4-dihydroxybenzoate + H2O</text>
        <dbReference type="Rhea" id="RHEA:24848"/>
        <dbReference type="ChEBI" id="CHEBI:15377"/>
        <dbReference type="ChEBI" id="CHEBI:16630"/>
        <dbReference type="ChEBI" id="CHEBI:36241"/>
        <dbReference type="EC" id="4.2.1.118"/>
    </reaction>
</comment>
<gene>
    <name evidence="6" type="ORF">FHX71_001158</name>
</gene>
<dbReference type="InterPro" id="IPR004360">
    <property type="entry name" value="Glyas_Fos-R_dOase_dom"/>
</dbReference>
<comment type="function">
    <text evidence="2">Catalyzes the conversion of 3-dehydroshikimate to protocatechuate (3,4-dihydroxybenzoate), a common intermediate of quinate and shikimate degradation pathways.</text>
</comment>
<keyword evidence="2" id="KW-0456">Lyase</keyword>
<accession>A0A7W3J6H6</accession>
<dbReference type="SUPFAM" id="SSF51658">
    <property type="entry name" value="Xylose isomerase-like"/>
    <property type="match status" value="1"/>
</dbReference>
<evidence type="ECO:0000259" key="4">
    <source>
        <dbReference type="Pfam" id="PF00903"/>
    </source>
</evidence>
<dbReference type="UniPathway" id="UPA00088"/>
<feature type="binding site" evidence="2">
    <location>
        <position position="589"/>
    </location>
    <ligand>
        <name>Mg(2+)</name>
        <dbReference type="ChEBI" id="CHEBI:18420"/>
    </ligand>
</feature>
<comment type="caution">
    <text evidence="6">The sequence shown here is derived from an EMBL/GenBank/DDBJ whole genome shotgun (WGS) entry which is preliminary data.</text>
</comment>
<dbReference type="InterPro" id="IPR043700">
    <property type="entry name" value="DSD"/>
</dbReference>
<dbReference type="EC" id="4.2.1.118" evidence="2"/>
<evidence type="ECO:0000256" key="1">
    <source>
        <dbReference type="ARBA" id="ARBA00023277"/>
    </source>
</evidence>
<dbReference type="InterPro" id="IPR029068">
    <property type="entry name" value="Glyas_Bleomycin-R_OHBP_Dase"/>
</dbReference>
<feature type="binding site" evidence="2">
    <location>
        <position position="447"/>
    </location>
    <ligand>
        <name>Mg(2+)</name>
        <dbReference type="ChEBI" id="CHEBI:18420"/>
    </ligand>
</feature>
<evidence type="ECO:0000256" key="2">
    <source>
        <dbReference type="HAMAP-Rule" id="MF_02238"/>
    </source>
</evidence>
<evidence type="ECO:0000256" key="3">
    <source>
        <dbReference type="SAM" id="MobiDB-lite"/>
    </source>
</evidence>
<dbReference type="AlphaFoldDB" id="A0A7W3J6H6"/>
<evidence type="ECO:0000313" key="6">
    <source>
        <dbReference type="EMBL" id="MBA8807216.1"/>
    </source>
</evidence>
<feature type="compositionally biased region" description="Pro residues" evidence="3">
    <location>
        <begin position="631"/>
        <end position="641"/>
    </location>
</feature>
<feature type="binding site" evidence="2">
    <location>
        <position position="134"/>
    </location>
    <ligand>
        <name>a divalent metal cation</name>
        <dbReference type="ChEBI" id="CHEBI:60240"/>
        <note>catalytic</note>
    </ligand>
</feature>
<dbReference type="Pfam" id="PF01261">
    <property type="entry name" value="AP_endonuc_2"/>
    <property type="match status" value="1"/>
</dbReference>
<reference evidence="6 7" key="1">
    <citation type="submission" date="2020-07" db="EMBL/GenBank/DDBJ databases">
        <title>Sequencing the genomes of 1000 actinobacteria strains.</title>
        <authorList>
            <person name="Klenk H.-P."/>
        </authorList>
    </citation>
    <scope>NUCLEOTIDE SEQUENCE [LARGE SCALE GENOMIC DNA]</scope>
    <source>
        <strain evidence="6 7">DSM 44121</strain>
    </source>
</reference>
<feature type="binding site" evidence="2">
    <location>
        <position position="191"/>
    </location>
    <ligand>
        <name>a divalent metal cation</name>
        <dbReference type="ChEBI" id="CHEBI:60240"/>
        <note>catalytic</note>
    </ligand>
</feature>
<dbReference type="InterPro" id="IPR036237">
    <property type="entry name" value="Xyl_isomerase-like_sf"/>
</dbReference>
<dbReference type="GO" id="GO:0046872">
    <property type="term" value="F:metal ion binding"/>
    <property type="evidence" value="ECO:0007669"/>
    <property type="project" value="UniProtKB-UniRule"/>
</dbReference>
<keyword evidence="7" id="KW-1185">Reference proteome</keyword>
<dbReference type="Pfam" id="PF14696">
    <property type="entry name" value="Glyoxalase_5"/>
    <property type="match status" value="1"/>
</dbReference>
<dbReference type="HAMAP" id="MF_02238">
    <property type="entry name" value="DSD"/>
    <property type="match status" value="1"/>
</dbReference>
<dbReference type="RefSeq" id="WP_182614829.1">
    <property type="nucleotide sequence ID" value="NZ_BAAATF010000005.1"/>
</dbReference>
<feature type="domain" description="Glyoxalase/fosfomycin resistance/dioxygenase" evidence="4">
    <location>
        <begin position="455"/>
        <end position="550"/>
    </location>
</feature>
<feature type="domain" description="Xylose isomerase-like TIM barrel" evidence="5">
    <location>
        <begin position="19"/>
        <end position="259"/>
    </location>
</feature>
<dbReference type="EMBL" id="JACGWV010000001">
    <property type="protein sequence ID" value="MBA8807216.1"/>
    <property type="molecule type" value="Genomic_DNA"/>
</dbReference>
<name>A0A7W3J6H6_9MICO</name>